<dbReference type="SUPFAM" id="SSF100950">
    <property type="entry name" value="NagB/RpiA/CoA transferase-like"/>
    <property type="match status" value="1"/>
</dbReference>
<keyword evidence="3" id="KW-1185">Reference proteome</keyword>
<keyword evidence="2" id="KW-0808">Transferase</keyword>
<protein>
    <submittedName>
        <fullName evidence="2">Nagb/rpia/CoA transferase-like protein</fullName>
    </submittedName>
</protein>
<dbReference type="GO" id="GO:0005975">
    <property type="term" value="P:carbohydrate metabolic process"/>
    <property type="evidence" value="ECO:0007669"/>
    <property type="project" value="InterPro"/>
</dbReference>
<sequence>MRLAASNSDICPPPTKPENVVVLKDADEVGQRIRSIVAEEAEKAIAAKGHFALAIPGGSILKMLAGDIPNKSEWTSKTTLVYVNHKCVDMDDGDLATHAKARKLFLDDWEGVNALVLGGSADGEKEAKDYEAKMKALGDEVLPKTEDGLPLFDLSLIGVGDDGHVGSLYPSRDEVLVGPDGPWVLPVAMKDPPSITLSLPVMKGKKTVIAACGVSDKYPQGKSEGMRRAVAADDETLTSFPAVGLRDVATWVMDEMAASKLGDQYL</sequence>
<reference evidence="2 3" key="1">
    <citation type="journal article" date="2021" name="Sci. Rep.">
        <title>The genome of the diatom Chaetoceros tenuissimus carries an ancient integrated fragment of an extant virus.</title>
        <authorList>
            <person name="Hongo Y."/>
            <person name="Kimura K."/>
            <person name="Takaki Y."/>
            <person name="Yoshida Y."/>
            <person name="Baba S."/>
            <person name="Kobayashi G."/>
            <person name="Nagasaki K."/>
            <person name="Hano T."/>
            <person name="Tomaru Y."/>
        </authorList>
    </citation>
    <scope>NUCLEOTIDE SEQUENCE [LARGE SCALE GENOMIC DNA]</scope>
    <source>
        <strain evidence="2 3">NIES-3715</strain>
    </source>
</reference>
<dbReference type="InterPro" id="IPR006148">
    <property type="entry name" value="Glc/Gal-6P_isomerase"/>
</dbReference>
<gene>
    <name evidence="2" type="ORF">CTEN210_18634</name>
</gene>
<evidence type="ECO:0000259" key="1">
    <source>
        <dbReference type="Pfam" id="PF01182"/>
    </source>
</evidence>
<dbReference type="InterPro" id="IPR039104">
    <property type="entry name" value="6PGL"/>
</dbReference>
<dbReference type="Proteomes" id="UP001054902">
    <property type="component" value="Unassembled WGS sequence"/>
</dbReference>
<dbReference type="AlphaFoldDB" id="A0AAD3DD16"/>
<name>A0AAD3DD16_9STRA</name>
<dbReference type="PANTHER" id="PTHR11054:SF0">
    <property type="entry name" value="6-PHOSPHOGLUCONOLACTONASE"/>
    <property type="match status" value="1"/>
</dbReference>
<dbReference type="Gene3D" id="3.40.50.1360">
    <property type="match status" value="1"/>
</dbReference>
<comment type="caution">
    <text evidence="2">The sequence shown here is derived from an EMBL/GenBank/DDBJ whole genome shotgun (WGS) entry which is preliminary data.</text>
</comment>
<dbReference type="PANTHER" id="PTHR11054">
    <property type="entry name" value="6-PHOSPHOGLUCONOLACTONASE"/>
    <property type="match status" value="1"/>
</dbReference>
<organism evidence="2 3">
    <name type="scientific">Chaetoceros tenuissimus</name>
    <dbReference type="NCBI Taxonomy" id="426638"/>
    <lineage>
        <taxon>Eukaryota</taxon>
        <taxon>Sar</taxon>
        <taxon>Stramenopiles</taxon>
        <taxon>Ochrophyta</taxon>
        <taxon>Bacillariophyta</taxon>
        <taxon>Coscinodiscophyceae</taxon>
        <taxon>Chaetocerotophycidae</taxon>
        <taxon>Chaetocerotales</taxon>
        <taxon>Chaetocerotaceae</taxon>
        <taxon>Chaetoceros</taxon>
    </lineage>
</organism>
<feature type="domain" description="Glucosamine/galactosamine-6-phosphate isomerase" evidence="1">
    <location>
        <begin position="25"/>
        <end position="231"/>
    </location>
</feature>
<accession>A0AAD3DD16</accession>
<evidence type="ECO:0000313" key="2">
    <source>
        <dbReference type="EMBL" id="GFH62158.1"/>
    </source>
</evidence>
<evidence type="ECO:0000313" key="3">
    <source>
        <dbReference type="Proteomes" id="UP001054902"/>
    </source>
</evidence>
<dbReference type="Pfam" id="PF01182">
    <property type="entry name" value="Glucosamine_iso"/>
    <property type="match status" value="1"/>
</dbReference>
<dbReference type="GO" id="GO:0016740">
    <property type="term" value="F:transferase activity"/>
    <property type="evidence" value="ECO:0007669"/>
    <property type="project" value="UniProtKB-KW"/>
</dbReference>
<dbReference type="InterPro" id="IPR037171">
    <property type="entry name" value="NagB/RpiA_transferase-like"/>
</dbReference>
<proteinExistence type="predicted"/>
<dbReference type="EMBL" id="BLLK01000079">
    <property type="protein sequence ID" value="GFH62158.1"/>
    <property type="molecule type" value="Genomic_DNA"/>
</dbReference>